<comment type="caution">
    <text evidence="2">The sequence shown here is derived from an EMBL/GenBank/DDBJ whole genome shotgun (WGS) entry which is preliminary data.</text>
</comment>
<gene>
    <name evidence="2" type="ORF">LCGC14_2932030</name>
</gene>
<dbReference type="AlphaFoldDB" id="A0A0F9ABM2"/>
<evidence type="ECO:0000313" key="2">
    <source>
        <dbReference type="EMBL" id="KKK69636.1"/>
    </source>
</evidence>
<reference evidence="2" key="1">
    <citation type="journal article" date="2015" name="Nature">
        <title>Complex archaea that bridge the gap between prokaryotes and eukaryotes.</title>
        <authorList>
            <person name="Spang A."/>
            <person name="Saw J.H."/>
            <person name="Jorgensen S.L."/>
            <person name="Zaremba-Niedzwiedzka K."/>
            <person name="Martijn J."/>
            <person name="Lind A.E."/>
            <person name="van Eijk R."/>
            <person name="Schleper C."/>
            <person name="Guy L."/>
            <person name="Ettema T.J."/>
        </authorList>
    </citation>
    <scope>NUCLEOTIDE SEQUENCE</scope>
</reference>
<proteinExistence type="predicted"/>
<evidence type="ECO:0000259" key="1">
    <source>
        <dbReference type="Pfam" id="PF20274"/>
    </source>
</evidence>
<dbReference type="EMBL" id="LAZR01058554">
    <property type="protein sequence ID" value="KKK69636.1"/>
    <property type="molecule type" value="Genomic_DNA"/>
</dbReference>
<protein>
    <recommendedName>
        <fullName evidence="1">Cyclic-phosphate processing Receiver domain-containing protein</fullName>
    </recommendedName>
</protein>
<dbReference type="Pfam" id="PF20274">
    <property type="entry name" value="cREC_REC"/>
    <property type="match status" value="1"/>
</dbReference>
<name>A0A0F9ABM2_9ZZZZ</name>
<organism evidence="2">
    <name type="scientific">marine sediment metagenome</name>
    <dbReference type="NCBI Taxonomy" id="412755"/>
    <lineage>
        <taxon>unclassified sequences</taxon>
        <taxon>metagenomes</taxon>
        <taxon>ecological metagenomes</taxon>
    </lineage>
</organism>
<feature type="domain" description="Cyclic-phosphate processing Receiver" evidence="1">
    <location>
        <begin position="3"/>
        <end position="95"/>
    </location>
</feature>
<sequence>MLKIYLDDIRTPPDSSWLVVRSVEDFKERILSASVPISALSFDHDLGDKVPDGYDATKWFVEYAMDNEEIAQNLKIVIAHSDNTPGRENIAAYFESARAHSVFNDDLIIERSPAMLNNRASK</sequence>
<dbReference type="InterPro" id="IPR046909">
    <property type="entry name" value="cREC_REC"/>
</dbReference>
<accession>A0A0F9ABM2</accession>